<keyword evidence="2 8" id="KW-1277">Toxin-antitoxin system</keyword>
<dbReference type="PANTHER" id="PTHR33653">
    <property type="entry name" value="RIBONUCLEASE VAPC2"/>
    <property type="match status" value="1"/>
</dbReference>
<dbReference type="SUPFAM" id="SSF88723">
    <property type="entry name" value="PIN domain-like"/>
    <property type="match status" value="1"/>
</dbReference>
<evidence type="ECO:0000256" key="6">
    <source>
        <dbReference type="ARBA" id="ARBA00022842"/>
    </source>
</evidence>
<dbReference type="GO" id="GO:0090729">
    <property type="term" value="F:toxin activity"/>
    <property type="evidence" value="ECO:0007669"/>
    <property type="project" value="UniProtKB-KW"/>
</dbReference>
<dbReference type="EMBL" id="CAADEX010000019">
    <property type="protein sequence ID" value="VFJ47875.1"/>
    <property type="molecule type" value="Genomic_DNA"/>
</dbReference>
<evidence type="ECO:0000256" key="2">
    <source>
        <dbReference type="ARBA" id="ARBA00022649"/>
    </source>
</evidence>
<dbReference type="EC" id="3.1.-.-" evidence="8"/>
<feature type="domain" description="PIN" evidence="9">
    <location>
        <begin position="4"/>
        <end position="126"/>
    </location>
</feature>
<sequence>MKLVADTSAFVAIFFQEPECERFRQALLDAERVLISAATLVELHLVVSHRYGPAGILQMQRLLDTPLFETVPVDGTMVRIAVNAFESWGKGRHPAGLNFGDLFSYALAKMRGFPLLFKGKDFSKTDIVPVIADPEPVRLE</sequence>
<dbReference type="GO" id="GO:0016787">
    <property type="term" value="F:hydrolase activity"/>
    <property type="evidence" value="ECO:0007669"/>
    <property type="project" value="UniProtKB-KW"/>
</dbReference>
<comment type="cofactor">
    <cofactor evidence="1 8">
        <name>Mg(2+)</name>
        <dbReference type="ChEBI" id="CHEBI:18420"/>
    </cofactor>
</comment>
<keyword evidence="5 8" id="KW-0378">Hydrolase</keyword>
<feature type="binding site" evidence="8">
    <location>
        <position position="101"/>
    </location>
    <ligand>
        <name>Mg(2+)</name>
        <dbReference type="ChEBI" id="CHEBI:18420"/>
    </ligand>
</feature>
<reference evidence="10" key="1">
    <citation type="submission" date="2019-02" db="EMBL/GenBank/DDBJ databases">
        <authorList>
            <person name="Gruber-Vodicka R. H."/>
            <person name="Seah K. B. B."/>
        </authorList>
    </citation>
    <scope>NUCLEOTIDE SEQUENCE</scope>
    <source>
        <strain evidence="11">BECK_DK161</strain>
        <strain evidence="10">BECK_DK47</strain>
    </source>
</reference>
<keyword evidence="8" id="KW-0800">Toxin</keyword>
<evidence type="ECO:0000256" key="8">
    <source>
        <dbReference type="HAMAP-Rule" id="MF_00265"/>
    </source>
</evidence>
<evidence type="ECO:0000256" key="3">
    <source>
        <dbReference type="ARBA" id="ARBA00022722"/>
    </source>
</evidence>
<dbReference type="Pfam" id="PF01850">
    <property type="entry name" value="PIN"/>
    <property type="match status" value="1"/>
</dbReference>
<dbReference type="AlphaFoldDB" id="A0A450S7L4"/>
<keyword evidence="3 8" id="KW-0540">Nuclease</keyword>
<evidence type="ECO:0000259" key="9">
    <source>
        <dbReference type="Pfam" id="PF01850"/>
    </source>
</evidence>
<evidence type="ECO:0000313" key="11">
    <source>
        <dbReference type="EMBL" id="VFJ59942.1"/>
    </source>
</evidence>
<evidence type="ECO:0000313" key="10">
    <source>
        <dbReference type="EMBL" id="VFJ47875.1"/>
    </source>
</evidence>
<evidence type="ECO:0000256" key="5">
    <source>
        <dbReference type="ARBA" id="ARBA00022801"/>
    </source>
</evidence>
<evidence type="ECO:0000256" key="1">
    <source>
        <dbReference type="ARBA" id="ARBA00001946"/>
    </source>
</evidence>
<keyword evidence="6 8" id="KW-0460">Magnesium</keyword>
<dbReference type="InterPro" id="IPR002716">
    <property type="entry name" value="PIN_dom"/>
</dbReference>
<dbReference type="PANTHER" id="PTHR33653:SF1">
    <property type="entry name" value="RIBONUCLEASE VAPC2"/>
    <property type="match status" value="1"/>
</dbReference>
<comment type="similarity">
    <text evidence="7 8">Belongs to the PINc/VapC protein family.</text>
</comment>
<dbReference type="InterPro" id="IPR029060">
    <property type="entry name" value="PIN-like_dom_sf"/>
</dbReference>
<evidence type="ECO:0000256" key="4">
    <source>
        <dbReference type="ARBA" id="ARBA00022723"/>
    </source>
</evidence>
<evidence type="ECO:0000256" key="7">
    <source>
        <dbReference type="ARBA" id="ARBA00038093"/>
    </source>
</evidence>
<organism evidence="10">
    <name type="scientific">Candidatus Kentrum sp. DK</name>
    <dbReference type="NCBI Taxonomy" id="2126562"/>
    <lineage>
        <taxon>Bacteria</taxon>
        <taxon>Pseudomonadati</taxon>
        <taxon>Pseudomonadota</taxon>
        <taxon>Gammaproteobacteria</taxon>
        <taxon>Candidatus Kentrum</taxon>
    </lineage>
</organism>
<dbReference type="GO" id="GO:0004540">
    <property type="term" value="F:RNA nuclease activity"/>
    <property type="evidence" value="ECO:0007669"/>
    <property type="project" value="InterPro"/>
</dbReference>
<protein>
    <recommendedName>
        <fullName evidence="8">Ribonuclease VapC</fullName>
        <shortName evidence="8">RNase VapC</shortName>
        <ecNumber evidence="8">3.1.-.-</ecNumber>
    </recommendedName>
    <alternativeName>
        <fullName evidence="8">Toxin VapC</fullName>
    </alternativeName>
</protein>
<dbReference type="CDD" id="cd09871">
    <property type="entry name" value="PIN_MtVapC28-VapC30-like"/>
    <property type="match status" value="1"/>
</dbReference>
<comment type="function">
    <text evidence="8">Toxic component of a toxin-antitoxin (TA) system. An RNase.</text>
</comment>
<accession>A0A450S7L4</accession>
<feature type="binding site" evidence="8">
    <location>
        <position position="6"/>
    </location>
    <ligand>
        <name>Mg(2+)</name>
        <dbReference type="ChEBI" id="CHEBI:18420"/>
    </ligand>
</feature>
<dbReference type="GO" id="GO:0000287">
    <property type="term" value="F:magnesium ion binding"/>
    <property type="evidence" value="ECO:0007669"/>
    <property type="project" value="UniProtKB-UniRule"/>
</dbReference>
<dbReference type="HAMAP" id="MF_00265">
    <property type="entry name" value="VapC_Nob1"/>
    <property type="match status" value="1"/>
</dbReference>
<proteinExistence type="inferred from homology"/>
<dbReference type="InterPro" id="IPR022907">
    <property type="entry name" value="VapC_family"/>
</dbReference>
<gene>
    <name evidence="8" type="primary">vapC</name>
    <name evidence="10" type="ORF">BECKDK2373B_GA0170837_10193</name>
    <name evidence="11" type="ORF">BECKDK2373C_GA0170839_10766</name>
</gene>
<keyword evidence="4 8" id="KW-0479">Metal-binding</keyword>
<dbReference type="Gene3D" id="3.40.50.1010">
    <property type="entry name" value="5'-nuclease"/>
    <property type="match status" value="1"/>
</dbReference>
<dbReference type="InterPro" id="IPR050556">
    <property type="entry name" value="Type_II_TA_system_RNase"/>
</dbReference>
<dbReference type="EMBL" id="CAADEY010000076">
    <property type="protein sequence ID" value="VFJ59942.1"/>
    <property type="molecule type" value="Genomic_DNA"/>
</dbReference>
<name>A0A450S7L4_9GAMM</name>